<dbReference type="InterPro" id="IPR052901">
    <property type="entry name" value="Bact_TGase-like"/>
</dbReference>
<dbReference type="InterPro" id="IPR025403">
    <property type="entry name" value="TgpA-like_C"/>
</dbReference>
<feature type="transmembrane region" description="Helical" evidence="1">
    <location>
        <begin position="120"/>
        <end position="139"/>
    </location>
</feature>
<dbReference type="SMART" id="SM00460">
    <property type="entry name" value="TGc"/>
    <property type="match status" value="1"/>
</dbReference>
<feature type="transmembrane region" description="Helical" evidence="1">
    <location>
        <begin position="21"/>
        <end position="39"/>
    </location>
</feature>
<accession>A0ABQ1SWZ2</accession>
<feature type="transmembrane region" description="Helical" evidence="1">
    <location>
        <begin position="45"/>
        <end position="62"/>
    </location>
</feature>
<keyword evidence="4" id="KW-1185">Reference proteome</keyword>
<reference evidence="4" key="1">
    <citation type="journal article" date="2019" name="Int. J. Syst. Evol. Microbiol.">
        <title>The Global Catalogue of Microorganisms (GCM) 10K type strain sequencing project: providing services to taxonomists for standard genome sequencing and annotation.</title>
        <authorList>
            <consortium name="The Broad Institute Genomics Platform"/>
            <consortium name="The Broad Institute Genome Sequencing Center for Infectious Disease"/>
            <person name="Wu L."/>
            <person name="Ma J."/>
        </authorList>
    </citation>
    <scope>NUCLEOTIDE SEQUENCE [LARGE SCALE GENOMIC DNA]</scope>
    <source>
        <strain evidence="4">CGMCC 1.16033</strain>
    </source>
</reference>
<dbReference type="InterPro" id="IPR038765">
    <property type="entry name" value="Papain-like_cys_pep_sf"/>
</dbReference>
<dbReference type="EMBL" id="BMKO01000001">
    <property type="protein sequence ID" value="GGE64258.1"/>
    <property type="molecule type" value="Genomic_DNA"/>
</dbReference>
<keyword evidence="1" id="KW-1133">Transmembrane helix</keyword>
<name>A0ABQ1SWZ2_9GAMM</name>
<gene>
    <name evidence="3" type="ORF">GCM10011520_01290</name>
</gene>
<dbReference type="PANTHER" id="PTHR42736">
    <property type="entry name" value="PROTEIN-GLUTAMINE GAMMA-GLUTAMYLTRANSFERASE"/>
    <property type="match status" value="1"/>
</dbReference>
<feature type="transmembrane region" description="Helical" evidence="1">
    <location>
        <begin position="175"/>
        <end position="194"/>
    </location>
</feature>
<proteinExistence type="predicted"/>
<keyword evidence="1" id="KW-0812">Transmembrane</keyword>
<evidence type="ECO:0000259" key="2">
    <source>
        <dbReference type="SMART" id="SM00460"/>
    </source>
</evidence>
<dbReference type="RefSeq" id="WP_100143841.1">
    <property type="nucleotide sequence ID" value="NZ_BMKO01000001.1"/>
</dbReference>
<dbReference type="InterPro" id="IPR002931">
    <property type="entry name" value="Transglutaminase-like"/>
</dbReference>
<feature type="transmembrane region" description="Helical" evidence="1">
    <location>
        <begin position="96"/>
        <end position="113"/>
    </location>
</feature>
<feature type="transmembrane region" description="Helical" evidence="1">
    <location>
        <begin position="569"/>
        <end position="593"/>
    </location>
</feature>
<dbReference type="InterPro" id="IPR021878">
    <property type="entry name" value="TgpA_N"/>
</dbReference>
<sequence>MKAARLKAALKETSEETSEEIIARRTLLWLLITNLAVLAPLAGKITLGTLGICAICFVWRLGIYLGKVARPPRVLVTVLAIAAALTLALVSRELGLLNALVNLLILGYSLKYIEMRSRRDVKAVVLVGYFLIALTFIDHQQMLDTLQLSLVAALNTCVLVSLYHEQASFNRQIKLTLALLAQSLPLALLLFVVLPRFSPLWMVPQMKSSTTGLSDELSFGDISRLTKSNELAFRASFKGQIPAPEDRYWRALVLEEYDGKRWQQSRGIKALQQDSFIMNRRPEPGAPKGPFIDYSIIAEPSGQHWLFGLDLAYSMDPRLVNLPDFRLYAIRPVEQRLQYRVMSYPDAPLDNRLRAPLRQLNLSLPDEINPRSRKLAAEFARRYPQAEQRLTAMMQYFNSQPFFYTLTPPPVGPQQLDDFLFENRAGFCVHYASAFTFMARATGLPARIVTGYQGGEYNPQAGYLSVYQYMAHAWSEVYLEGKGWVRYDPTAMIAPERIEQGFDSLFSPEESYLSELPFAGVRASDWYNSLRLRLASLDYYWSVWVLGFDNARQQEVLSKLLGEVSIGRLAALVLGVMALTFIVILFTTGLLRLKRGPDSINRHYLKVCRQAARLGLPRQTSLGPVDYAAALAARWPALTEEIESWTSLYIQLKYQGASKESAIYKRRFIRQSRALWFKLLKQDLQPDKSST</sequence>
<feature type="transmembrane region" description="Helical" evidence="1">
    <location>
        <begin position="145"/>
        <end position="163"/>
    </location>
</feature>
<dbReference type="Proteomes" id="UP000606498">
    <property type="component" value="Unassembled WGS sequence"/>
</dbReference>
<dbReference type="Pfam" id="PF13559">
    <property type="entry name" value="DUF4129"/>
    <property type="match status" value="1"/>
</dbReference>
<dbReference type="Pfam" id="PF01841">
    <property type="entry name" value="Transglut_core"/>
    <property type="match status" value="1"/>
</dbReference>
<dbReference type="PANTHER" id="PTHR42736:SF1">
    <property type="entry name" value="PROTEIN-GLUTAMINE GAMMA-GLUTAMYLTRANSFERASE"/>
    <property type="match status" value="1"/>
</dbReference>
<feature type="domain" description="Transglutaminase-like" evidence="2">
    <location>
        <begin position="420"/>
        <end position="491"/>
    </location>
</feature>
<evidence type="ECO:0000313" key="4">
    <source>
        <dbReference type="Proteomes" id="UP000606498"/>
    </source>
</evidence>
<organism evidence="3 4">
    <name type="scientific">Shewanella carassii</name>
    <dbReference type="NCBI Taxonomy" id="1987584"/>
    <lineage>
        <taxon>Bacteria</taxon>
        <taxon>Pseudomonadati</taxon>
        <taxon>Pseudomonadota</taxon>
        <taxon>Gammaproteobacteria</taxon>
        <taxon>Alteromonadales</taxon>
        <taxon>Shewanellaceae</taxon>
        <taxon>Shewanella</taxon>
    </lineage>
</organism>
<keyword evidence="1" id="KW-0472">Membrane</keyword>
<dbReference type="Pfam" id="PF11992">
    <property type="entry name" value="TgpA_N"/>
    <property type="match status" value="1"/>
</dbReference>
<evidence type="ECO:0000313" key="3">
    <source>
        <dbReference type="EMBL" id="GGE64258.1"/>
    </source>
</evidence>
<feature type="transmembrane region" description="Helical" evidence="1">
    <location>
        <begin position="74"/>
        <end position="90"/>
    </location>
</feature>
<comment type="caution">
    <text evidence="3">The sequence shown here is derived from an EMBL/GenBank/DDBJ whole genome shotgun (WGS) entry which is preliminary data.</text>
</comment>
<dbReference type="SUPFAM" id="SSF54001">
    <property type="entry name" value="Cysteine proteinases"/>
    <property type="match status" value="1"/>
</dbReference>
<evidence type="ECO:0000256" key="1">
    <source>
        <dbReference type="SAM" id="Phobius"/>
    </source>
</evidence>
<protein>
    <submittedName>
        <fullName evidence="3">Transglutaminase</fullName>
    </submittedName>
</protein>
<dbReference type="Gene3D" id="3.10.620.30">
    <property type="match status" value="1"/>
</dbReference>